<organism evidence="14 17">
    <name type="scientific">Medicago truncatula</name>
    <name type="common">Barrel medic</name>
    <name type="synonym">Medicago tribuloides</name>
    <dbReference type="NCBI Taxonomy" id="3880"/>
    <lineage>
        <taxon>Eukaryota</taxon>
        <taxon>Viridiplantae</taxon>
        <taxon>Streptophyta</taxon>
        <taxon>Embryophyta</taxon>
        <taxon>Tracheophyta</taxon>
        <taxon>Spermatophyta</taxon>
        <taxon>Magnoliopsida</taxon>
        <taxon>eudicotyledons</taxon>
        <taxon>Gunneridae</taxon>
        <taxon>Pentapetalae</taxon>
        <taxon>rosids</taxon>
        <taxon>fabids</taxon>
        <taxon>Fabales</taxon>
        <taxon>Fabaceae</taxon>
        <taxon>Papilionoideae</taxon>
        <taxon>50 kb inversion clade</taxon>
        <taxon>NPAAA clade</taxon>
        <taxon>Hologalegina</taxon>
        <taxon>IRL clade</taxon>
        <taxon>Trifolieae</taxon>
        <taxon>Medicago</taxon>
    </lineage>
</organism>
<evidence type="ECO:0000256" key="11">
    <source>
        <dbReference type="ARBA" id="ARBA00023136"/>
    </source>
</evidence>
<dbReference type="PRINTS" id="PR00385">
    <property type="entry name" value="P450"/>
</dbReference>
<dbReference type="EnsemblPlants" id="KEH30096">
    <property type="protein sequence ID" value="KEH30096"/>
    <property type="gene ID" value="MTR_4g062500"/>
</dbReference>
<gene>
    <name evidence="16" type="primary">25492470</name>
    <name evidence="14" type="ordered locus">MTR_4g062500</name>
    <name evidence="15" type="ORF">MtrunA17_Chr4g0030701</name>
</gene>
<dbReference type="Proteomes" id="UP000002051">
    <property type="component" value="Chromosome 4"/>
</dbReference>
<dbReference type="STRING" id="3880.A0A072UKZ5"/>
<reference evidence="14 17" key="2">
    <citation type="journal article" date="2014" name="BMC Genomics">
        <title>An improved genome release (version Mt4.0) for the model legume Medicago truncatula.</title>
        <authorList>
            <person name="Tang H."/>
            <person name="Krishnakumar V."/>
            <person name="Bidwell S."/>
            <person name="Rosen B."/>
            <person name="Chan A."/>
            <person name="Zhou S."/>
            <person name="Gentzbittel L."/>
            <person name="Childs K.L."/>
            <person name="Yandell M."/>
            <person name="Gundlach H."/>
            <person name="Mayer K.F."/>
            <person name="Schwartz D.C."/>
            <person name="Town C.D."/>
        </authorList>
    </citation>
    <scope>GENOME REANNOTATION</scope>
    <source>
        <strain evidence="14">A17</strain>
        <strain evidence="16 17">cv. Jemalong A17</strain>
    </source>
</reference>
<evidence type="ECO:0000256" key="9">
    <source>
        <dbReference type="ARBA" id="ARBA00023004"/>
    </source>
</evidence>
<evidence type="ECO:0000313" key="14">
    <source>
        <dbReference type="EMBL" id="KEH30096.1"/>
    </source>
</evidence>
<dbReference type="Proteomes" id="UP000265566">
    <property type="component" value="Chromosome 4"/>
</dbReference>
<evidence type="ECO:0000313" key="15">
    <source>
        <dbReference type="EMBL" id="RHN60886.1"/>
    </source>
</evidence>
<evidence type="ECO:0000256" key="8">
    <source>
        <dbReference type="ARBA" id="ARBA00023002"/>
    </source>
</evidence>
<dbReference type="Gramene" id="rna23279">
    <property type="protein sequence ID" value="RHN60886.1"/>
    <property type="gene ID" value="gene23279"/>
</dbReference>
<dbReference type="AlphaFoldDB" id="A0A072UKZ5"/>
<dbReference type="Pfam" id="PF00067">
    <property type="entry name" value="p450"/>
    <property type="match status" value="1"/>
</dbReference>
<dbReference type="OrthoDB" id="1103324at2759"/>
<evidence type="ECO:0000313" key="16">
    <source>
        <dbReference type="EnsemblPlants" id="KEH30096"/>
    </source>
</evidence>
<keyword evidence="5" id="KW-0812">Transmembrane</keyword>
<name>A0A072UKZ5_MEDTR</name>
<evidence type="ECO:0000313" key="17">
    <source>
        <dbReference type="Proteomes" id="UP000002051"/>
    </source>
</evidence>
<sequence>MISQPILLALILFLLFLLQLFLFKRNNRAKEHLPYPPSPLAIPIIGHLHLLKPLVHQAFRDLSDRYGPLISLRLGSVPFIVVSSPSLAKEFLKTNELVYSSRKMNIAINTVVYDDATFAFAPYGAYWKFIKKLSTFELLGNRTIGQFLPIRTRELNEFIQTLENKSKVEESVNLTQALLKLSNNIISRMMLSIESSGTDSQAEQARTLVRDVTQIFGEFNISDFIGFCKNLDFQGLKKRALDIHKRYDAFLEKLICDREESRRKAKVEGGCEDRDEKVKDFLDMLLDVFEAKECEVDFTRNHIKSLILDYFTAATDTTAISLEWTIAELFNNPIVLKKAQEEVERIIGKERLVCEADIPNLPYIQAIIKETLRLHPPLPMIARKGTKDCVVDGKMIKKGSIVCVNIWAIGRDSKTWKNPLEFRPERFLESGKESEIDIKGHDFELLPFGSGRRGCPGMPLAMRELPTVIGALVQCFEWKMLDSEGKLLDQGKTIDMDERPGLTAPRANDLFCIPVARLNLIPLVQL</sequence>
<accession>A0A072UKZ5</accession>
<keyword evidence="6 12" id="KW-0479">Metal-binding</keyword>
<keyword evidence="11" id="KW-0472">Membrane</keyword>
<dbReference type="EMBL" id="PSQE01000004">
    <property type="protein sequence ID" value="RHN60886.1"/>
    <property type="molecule type" value="Genomic_DNA"/>
</dbReference>
<dbReference type="GO" id="GO:0016709">
    <property type="term" value="F:oxidoreductase activity, acting on paired donors, with incorporation or reduction of molecular oxygen, NAD(P)H as one donor, and incorporation of one atom of oxygen"/>
    <property type="evidence" value="ECO:0000318"/>
    <property type="project" value="GO_Central"/>
</dbReference>
<dbReference type="GO" id="GO:0016020">
    <property type="term" value="C:membrane"/>
    <property type="evidence" value="ECO:0000318"/>
    <property type="project" value="GO_Central"/>
</dbReference>
<dbReference type="CDD" id="cd20655">
    <property type="entry name" value="CYP93"/>
    <property type="match status" value="1"/>
</dbReference>
<proteinExistence type="inferred from homology"/>
<dbReference type="EMBL" id="CM001220">
    <property type="protein sequence ID" value="KEH30096.1"/>
    <property type="molecule type" value="Genomic_DNA"/>
</dbReference>
<dbReference type="PANTHER" id="PTHR47943:SF8">
    <property type="entry name" value="CYTOCHROME P450"/>
    <property type="match status" value="1"/>
</dbReference>
<dbReference type="PROSITE" id="PS00086">
    <property type="entry name" value="CYTOCHROME_P450"/>
    <property type="match status" value="1"/>
</dbReference>
<evidence type="ECO:0000256" key="13">
    <source>
        <dbReference type="RuleBase" id="RU000461"/>
    </source>
</evidence>
<dbReference type="InterPro" id="IPR017972">
    <property type="entry name" value="Cyt_P450_CS"/>
</dbReference>
<reference evidence="14 17" key="1">
    <citation type="journal article" date="2011" name="Nature">
        <title>The Medicago genome provides insight into the evolution of rhizobial symbioses.</title>
        <authorList>
            <person name="Young N.D."/>
            <person name="Debelle F."/>
            <person name="Oldroyd G.E."/>
            <person name="Geurts R."/>
            <person name="Cannon S.B."/>
            <person name="Udvardi M.K."/>
            <person name="Benedito V.A."/>
            <person name="Mayer K.F."/>
            <person name="Gouzy J."/>
            <person name="Schoof H."/>
            <person name="Van de Peer Y."/>
            <person name="Proost S."/>
            <person name="Cook D.R."/>
            <person name="Meyers B.C."/>
            <person name="Spannagl M."/>
            <person name="Cheung F."/>
            <person name="De Mita S."/>
            <person name="Krishnakumar V."/>
            <person name="Gundlach H."/>
            <person name="Zhou S."/>
            <person name="Mudge J."/>
            <person name="Bharti A.K."/>
            <person name="Murray J.D."/>
            <person name="Naoumkina M.A."/>
            <person name="Rosen B."/>
            <person name="Silverstein K.A."/>
            <person name="Tang H."/>
            <person name="Rombauts S."/>
            <person name="Zhao P.X."/>
            <person name="Zhou P."/>
            <person name="Barbe V."/>
            <person name="Bardou P."/>
            <person name="Bechner M."/>
            <person name="Bellec A."/>
            <person name="Berger A."/>
            <person name="Berges H."/>
            <person name="Bidwell S."/>
            <person name="Bisseling T."/>
            <person name="Choisne N."/>
            <person name="Couloux A."/>
            <person name="Denny R."/>
            <person name="Deshpande S."/>
            <person name="Dai X."/>
            <person name="Doyle J.J."/>
            <person name="Dudez A.M."/>
            <person name="Farmer A.D."/>
            <person name="Fouteau S."/>
            <person name="Franken C."/>
            <person name="Gibelin C."/>
            <person name="Gish J."/>
            <person name="Goldstein S."/>
            <person name="Gonzalez A.J."/>
            <person name="Green P.J."/>
            <person name="Hallab A."/>
            <person name="Hartog M."/>
            <person name="Hua A."/>
            <person name="Humphray S.J."/>
            <person name="Jeong D.H."/>
            <person name="Jing Y."/>
            <person name="Jocker A."/>
            <person name="Kenton S.M."/>
            <person name="Kim D.J."/>
            <person name="Klee K."/>
            <person name="Lai H."/>
            <person name="Lang C."/>
            <person name="Lin S."/>
            <person name="Macmil S.L."/>
            <person name="Magdelenat G."/>
            <person name="Matthews L."/>
            <person name="McCorrison J."/>
            <person name="Monaghan E.L."/>
            <person name="Mun J.H."/>
            <person name="Najar F.Z."/>
            <person name="Nicholson C."/>
            <person name="Noirot C."/>
            <person name="O'Bleness M."/>
            <person name="Paule C.R."/>
            <person name="Poulain J."/>
            <person name="Prion F."/>
            <person name="Qin B."/>
            <person name="Qu C."/>
            <person name="Retzel E.F."/>
            <person name="Riddle C."/>
            <person name="Sallet E."/>
            <person name="Samain S."/>
            <person name="Samson N."/>
            <person name="Sanders I."/>
            <person name="Saurat O."/>
            <person name="Scarpelli C."/>
            <person name="Schiex T."/>
            <person name="Segurens B."/>
            <person name="Severin A.J."/>
            <person name="Sherrier D.J."/>
            <person name="Shi R."/>
            <person name="Sims S."/>
            <person name="Singer S.R."/>
            <person name="Sinharoy S."/>
            <person name="Sterck L."/>
            <person name="Viollet A."/>
            <person name="Wang B.B."/>
            <person name="Wang K."/>
            <person name="Wang M."/>
            <person name="Wang X."/>
            <person name="Warfsmann J."/>
            <person name="Weissenbach J."/>
            <person name="White D.D."/>
            <person name="White J.D."/>
            <person name="Wiley G.B."/>
            <person name="Wincker P."/>
            <person name="Xing Y."/>
            <person name="Yang L."/>
            <person name="Yao Z."/>
            <person name="Ying F."/>
            <person name="Zhai J."/>
            <person name="Zhou L."/>
            <person name="Zuber A."/>
            <person name="Denarie J."/>
            <person name="Dixon R.A."/>
            <person name="May G.D."/>
            <person name="Schwartz D.C."/>
            <person name="Rogers J."/>
            <person name="Quetier F."/>
            <person name="Town C.D."/>
            <person name="Roe B.A."/>
        </authorList>
    </citation>
    <scope>NUCLEOTIDE SEQUENCE [LARGE SCALE GENOMIC DNA]</scope>
    <source>
        <strain evidence="14">A17</strain>
        <strain evidence="16 17">cv. Jemalong A17</strain>
    </source>
</reference>
<dbReference type="HOGENOM" id="CLU_001570_4_0_1"/>
<dbReference type="SUPFAM" id="SSF48264">
    <property type="entry name" value="Cytochrome P450"/>
    <property type="match status" value="1"/>
</dbReference>
<dbReference type="KEGG" id="mtr:25492470"/>
<evidence type="ECO:0000256" key="2">
    <source>
        <dbReference type="ARBA" id="ARBA00004167"/>
    </source>
</evidence>
<dbReference type="Gene3D" id="1.10.630.10">
    <property type="entry name" value="Cytochrome P450"/>
    <property type="match status" value="1"/>
</dbReference>
<evidence type="ECO:0000256" key="1">
    <source>
        <dbReference type="ARBA" id="ARBA00001971"/>
    </source>
</evidence>
<evidence type="ECO:0000256" key="4">
    <source>
        <dbReference type="ARBA" id="ARBA00022617"/>
    </source>
</evidence>
<evidence type="ECO:0000256" key="7">
    <source>
        <dbReference type="ARBA" id="ARBA00022989"/>
    </source>
</evidence>
<dbReference type="GO" id="GO:0005506">
    <property type="term" value="F:iron ion binding"/>
    <property type="evidence" value="ECO:0007669"/>
    <property type="project" value="InterPro"/>
</dbReference>
<keyword evidence="9 12" id="KW-0408">Iron</keyword>
<keyword evidence="7" id="KW-1133">Transmembrane helix</keyword>
<dbReference type="PRINTS" id="PR00463">
    <property type="entry name" value="EP450I"/>
</dbReference>
<dbReference type="InterPro" id="IPR002401">
    <property type="entry name" value="Cyt_P450_E_grp-I"/>
</dbReference>
<evidence type="ECO:0000256" key="6">
    <source>
        <dbReference type="ARBA" id="ARBA00022723"/>
    </source>
</evidence>
<evidence type="ECO:0000256" key="12">
    <source>
        <dbReference type="PIRSR" id="PIRSR602401-1"/>
    </source>
</evidence>
<dbReference type="PANTHER" id="PTHR47943">
    <property type="entry name" value="CYTOCHROME P450 93A3-LIKE"/>
    <property type="match status" value="1"/>
</dbReference>
<evidence type="ECO:0000256" key="3">
    <source>
        <dbReference type="ARBA" id="ARBA00010617"/>
    </source>
</evidence>
<keyword evidence="10 13" id="KW-0503">Monooxygenase</keyword>
<comment type="subcellular location">
    <subcellularLocation>
        <location evidence="2">Membrane</location>
        <topology evidence="2">Single-pass membrane protein</topology>
    </subcellularLocation>
</comment>
<reference evidence="16" key="3">
    <citation type="submission" date="2015-04" db="UniProtKB">
        <authorList>
            <consortium name="EnsemblPlants"/>
        </authorList>
    </citation>
    <scope>IDENTIFICATION</scope>
    <source>
        <strain evidence="16">cv. Jemalong A17</strain>
    </source>
</reference>
<keyword evidence="8 13" id="KW-0560">Oxidoreductase</keyword>
<feature type="binding site" description="axial binding residue" evidence="12">
    <location>
        <position position="455"/>
    </location>
    <ligand>
        <name>heme</name>
        <dbReference type="ChEBI" id="CHEBI:30413"/>
    </ligand>
    <ligandPart>
        <name>Fe</name>
        <dbReference type="ChEBI" id="CHEBI:18248"/>
    </ligandPart>
</feature>
<dbReference type="InterPro" id="IPR001128">
    <property type="entry name" value="Cyt_P450"/>
</dbReference>
<dbReference type="InterPro" id="IPR036396">
    <property type="entry name" value="Cyt_P450_sf"/>
</dbReference>
<protein>
    <submittedName>
        <fullName evidence="14">Cytochrome P450 family flavone synthase</fullName>
    </submittedName>
    <submittedName>
        <fullName evidence="15">Putative cytochrome P450</fullName>
    </submittedName>
</protein>
<reference evidence="15" key="4">
    <citation type="journal article" date="2018" name="Nat. Plants">
        <title>Whole-genome landscape of Medicago truncatula symbiotic genes.</title>
        <authorList>
            <person name="Pecrix Y."/>
            <person name="Gamas P."/>
            <person name="Carrere S."/>
        </authorList>
    </citation>
    <scope>NUCLEOTIDE SEQUENCE</scope>
    <source>
        <tissue evidence="15">Leaves</tissue>
    </source>
</reference>
<evidence type="ECO:0000256" key="10">
    <source>
        <dbReference type="ARBA" id="ARBA00023033"/>
    </source>
</evidence>
<keyword evidence="4 12" id="KW-0349">Heme</keyword>
<keyword evidence="17" id="KW-1185">Reference proteome</keyword>
<dbReference type="FunFam" id="1.10.630.10:FF:000019">
    <property type="entry name" value="Cytochrome P450 family protein"/>
    <property type="match status" value="1"/>
</dbReference>
<comment type="cofactor">
    <cofactor evidence="1 12">
        <name>heme</name>
        <dbReference type="ChEBI" id="CHEBI:30413"/>
    </cofactor>
</comment>
<evidence type="ECO:0000256" key="5">
    <source>
        <dbReference type="ARBA" id="ARBA00022692"/>
    </source>
</evidence>
<comment type="similarity">
    <text evidence="3 13">Belongs to the cytochrome P450 family.</text>
</comment>
<dbReference type="GO" id="GO:0020037">
    <property type="term" value="F:heme binding"/>
    <property type="evidence" value="ECO:0007669"/>
    <property type="project" value="InterPro"/>
</dbReference>